<dbReference type="AlphaFoldDB" id="A0A841BKP8"/>
<reference evidence="2 3" key="1">
    <citation type="submission" date="2020-08" db="EMBL/GenBank/DDBJ databases">
        <title>Sequencing the genomes of 1000 actinobacteria strains.</title>
        <authorList>
            <person name="Klenk H.-P."/>
        </authorList>
    </citation>
    <scope>NUCLEOTIDE SEQUENCE [LARGE SCALE GENOMIC DNA]</scope>
    <source>
        <strain evidence="2 3">DSM 45362</strain>
    </source>
</reference>
<dbReference type="RefSeq" id="WP_184832914.1">
    <property type="nucleotide sequence ID" value="NZ_JACHMN010000001.1"/>
</dbReference>
<gene>
    <name evidence="2" type="ORF">F4553_001148</name>
</gene>
<dbReference type="InterPro" id="IPR002048">
    <property type="entry name" value="EF_hand_dom"/>
</dbReference>
<dbReference type="PROSITE" id="PS50222">
    <property type="entry name" value="EF_HAND_2"/>
    <property type="match status" value="1"/>
</dbReference>
<accession>A0A841BKP8</accession>
<protein>
    <submittedName>
        <fullName evidence="2">Ca2+-binding EF-hand superfamily protein</fullName>
    </submittedName>
</protein>
<sequence>MTASDNRLRTRFSMMDGDGDGVLSGDDFTGLATQIVRTLGVAPASPKALALTRAAVIWWDGLRTAADADNDGVVSLAEYARVVHTRAWFDAHVRPWADALVDLCDLDDDGRLVRSELTAMLLGTGWPIASVVAALDGLFGQADSIPREAWTEFVAEFYTTDDPHTRTNAMLTGAETGGEHR</sequence>
<dbReference type="Proteomes" id="UP000587527">
    <property type="component" value="Unassembled WGS sequence"/>
</dbReference>
<proteinExistence type="predicted"/>
<dbReference type="SUPFAM" id="SSF47473">
    <property type="entry name" value="EF-hand"/>
    <property type="match status" value="1"/>
</dbReference>
<name>A0A841BKP8_9ACTN</name>
<dbReference type="Pfam" id="PF13202">
    <property type="entry name" value="EF-hand_5"/>
    <property type="match status" value="2"/>
</dbReference>
<evidence type="ECO:0000313" key="2">
    <source>
        <dbReference type="EMBL" id="MBB5867769.1"/>
    </source>
</evidence>
<comment type="caution">
    <text evidence="2">The sequence shown here is derived from an EMBL/GenBank/DDBJ whole genome shotgun (WGS) entry which is preliminary data.</text>
</comment>
<feature type="domain" description="EF-hand" evidence="1">
    <location>
        <begin position="3"/>
        <end position="38"/>
    </location>
</feature>
<evidence type="ECO:0000259" key="1">
    <source>
        <dbReference type="PROSITE" id="PS50222"/>
    </source>
</evidence>
<dbReference type="PROSITE" id="PS00018">
    <property type="entry name" value="EF_HAND_1"/>
    <property type="match status" value="2"/>
</dbReference>
<keyword evidence="3" id="KW-1185">Reference proteome</keyword>
<organism evidence="2 3">
    <name type="scientific">Allocatelliglobosispora scoriae</name>
    <dbReference type="NCBI Taxonomy" id="643052"/>
    <lineage>
        <taxon>Bacteria</taxon>
        <taxon>Bacillati</taxon>
        <taxon>Actinomycetota</taxon>
        <taxon>Actinomycetes</taxon>
        <taxon>Micromonosporales</taxon>
        <taxon>Micromonosporaceae</taxon>
        <taxon>Allocatelliglobosispora</taxon>
    </lineage>
</organism>
<dbReference type="EMBL" id="JACHMN010000001">
    <property type="protein sequence ID" value="MBB5867769.1"/>
    <property type="molecule type" value="Genomic_DNA"/>
</dbReference>
<dbReference type="Gene3D" id="1.10.238.10">
    <property type="entry name" value="EF-hand"/>
    <property type="match status" value="1"/>
</dbReference>
<dbReference type="InterPro" id="IPR011992">
    <property type="entry name" value="EF-hand-dom_pair"/>
</dbReference>
<dbReference type="GO" id="GO:0005509">
    <property type="term" value="F:calcium ion binding"/>
    <property type="evidence" value="ECO:0007669"/>
    <property type="project" value="InterPro"/>
</dbReference>
<dbReference type="InterPro" id="IPR018247">
    <property type="entry name" value="EF_Hand_1_Ca_BS"/>
</dbReference>
<evidence type="ECO:0000313" key="3">
    <source>
        <dbReference type="Proteomes" id="UP000587527"/>
    </source>
</evidence>